<keyword evidence="3" id="KW-1185">Reference proteome</keyword>
<gene>
    <name evidence="2" type="ORF">K0M31_003695</name>
</gene>
<feature type="region of interest" description="Disordered" evidence="1">
    <location>
        <begin position="1"/>
        <end position="46"/>
    </location>
</feature>
<proteinExistence type="predicted"/>
<evidence type="ECO:0000313" key="2">
    <source>
        <dbReference type="EMBL" id="KAK1127147.1"/>
    </source>
</evidence>
<evidence type="ECO:0000313" key="3">
    <source>
        <dbReference type="Proteomes" id="UP001177670"/>
    </source>
</evidence>
<name>A0AA40FXG9_9HYME</name>
<sequence length="91" mass="9836">MESDDWLPSCEPSANLAEIGGTVPRDENEVEEVEFQPSAGGGWVMGERKREERLRGGEADGIAFVLVVSFGLGNFGRWLVRGAQSGLPDLT</sequence>
<evidence type="ECO:0000256" key="1">
    <source>
        <dbReference type="SAM" id="MobiDB-lite"/>
    </source>
</evidence>
<dbReference type="AlphaFoldDB" id="A0AA40FXG9"/>
<protein>
    <submittedName>
        <fullName evidence="2">Uncharacterized protein</fullName>
    </submittedName>
</protein>
<organism evidence="2 3">
    <name type="scientific">Melipona bicolor</name>
    <dbReference type="NCBI Taxonomy" id="60889"/>
    <lineage>
        <taxon>Eukaryota</taxon>
        <taxon>Metazoa</taxon>
        <taxon>Ecdysozoa</taxon>
        <taxon>Arthropoda</taxon>
        <taxon>Hexapoda</taxon>
        <taxon>Insecta</taxon>
        <taxon>Pterygota</taxon>
        <taxon>Neoptera</taxon>
        <taxon>Endopterygota</taxon>
        <taxon>Hymenoptera</taxon>
        <taxon>Apocrita</taxon>
        <taxon>Aculeata</taxon>
        <taxon>Apoidea</taxon>
        <taxon>Anthophila</taxon>
        <taxon>Apidae</taxon>
        <taxon>Melipona</taxon>
    </lineage>
</organism>
<dbReference type="Proteomes" id="UP001177670">
    <property type="component" value="Unassembled WGS sequence"/>
</dbReference>
<reference evidence="2" key="1">
    <citation type="submission" date="2021-10" db="EMBL/GenBank/DDBJ databases">
        <title>Melipona bicolor Genome sequencing and assembly.</title>
        <authorList>
            <person name="Araujo N.S."/>
            <person name="Arias M.C."/>
        </authorList>
    </citation>
    <scope>NUCLEOTIDE SEQUENCE</scope>
    <source>
        <strain evidence="2">USP_2M_L1-L4_2017</strain>
        <tissue evidence="2">Whole body</tissue>
    </source>
</reference>
<comment type="caution">
    <text evidence="2">The sequence shown here is derived from an EMBL/GenBank/DDBJ whole genome shotgun (WGS) entry which is preliminary data.</text>
</comment>
<dbReference type="EMBL" id="JAHYIQ010000012">
    <property type="protein sequence ID" value="KAK1127147.1"/>
    <property type="molecule type" value="Genomic_DNA"/>
</dbReference>
<accession>A0AA40FXG9</accession>